<reference evidence="7" key="1">
    <citation type="submission" date="2020-07" db="EMBL/GenBank/DDBJ databases">
        <title>The High-quality genome of the commercially important snow crab, Chionoecetes opilio.</title>
        <authorList>
            <person name="Jeong J.-H."/>
            <person name="Ryu S."/>
        </authorList>
    </citation>
    <scope>NUCLEOTIDE SEQUENCE</scope>
    <source>
        <strain evidence="7">MADBK_172401_WGS</strain>
        <tissue evidence="7">Digestive gland</tissue>
    </source>
</reference>
<comment type="subcellular location">
    <subcellularLocation>
        <location evidence="1">Cytoplasm</location>
        <location evidence="1">Cytoskeleton</location>
    </subcellularLocation>
</comment>
<dbReference type="Gene3D" id="2.130.10.10">
    <property type="entry name" value="YVTN repeat-like/Quinoprotein amine dehydrogenase"/>
    <property type="match status" value="1"/>
</dbReference>
<keyword evidence="8" id="KW-1185">Reference proteome</keyword>
<dbReference type="FunFam" id="2.130.10.10:FF:002220">
    <property type="entry name" value="EMAP-like 3"/>
    <property type="match status" value="1"/>
</dbReference>
<sequence>MSTRASGAVLAVLYRRSSPSRGRRVGSVETSWHTSLSMLATHWRRKIEEEEEEVRRRSPRPSPRHNLLGATYQRGGRKMVGGASPPPVTITRVLDAWNEMLENENHSLRDRMGDLEKKVHEQNDEIMCLRSTLADVLRRLTTVEVSCRLGVGGGRATPTKDGGAVRLRHHHNSGGDAGGLRDPTKRATSYVPTRPASSAHISRRGAHYQSTSSLYSDGRSSSSVSPAPSPSPTQAHNSTTTTAPHHHHHHHHLPARHVSSTSSPFASPTRPSQLGVLNKRWVSTSDFSTPTRAYAPSPTPTNTQLAASPSTSKEGTGVSRVVTALRVVLRANTKHKDEDIKCDMETGHTSMLCLQTLLLAAGFRSFQTSTSSRQDASVPHSPLAMANSKHCTKIPTLPFFSYPIPPSSLSSLLTPIRPHTPSTPCSPPQHHSSPCYPLIHPFPPLPPPLNTLPPPASPIDTLSLPCLPFNTIPPPAPPLDALPLPASPPQHPASPCSPLLTPFHSLPPLQHHCSPCSSPCNVLPPMGVSLLPYRRPNGGSLHNLSSLRPANHPHAPAITRHVHRFSQLTREAQYNAEEGIVKLYLRGRPLNLYVPTSLRESYVPTGPAPPPPAKLKLEWVYGYRGRDCRNNVYQLPTGEIVYFVAAVVVLYNVEEQMQRHYLGHTDDIKCLAVHPNKLIIATGQTAGHDRRDARVCKATQCTKCVQVSDVCACGRVMTFLPPLLLYPTTSFPTPTPVTNSTTRVMRVPPQCPPAPHAPVLPPTAARLGRRRRGGSCSSLLGSFSNVNTIFLVHRSIILLSLSASQHGIAI</sequence>
<keyword evidence="4" id="KW-0206">Cytoskeleton</keyword>
<feature type="coiled-coil region" evidence="5">
    <location>
        <begin position="98"/>
        <end position="125"/>
    </location>
</feature>
<keyword evidence="3" id="KW-0677">Repeat</keyword>
<evidence type="ECO:0000256" key="2">
    <source>
        <dbReference type="ARBA" id="ARBA00022574"/>
    </source>
</evidence>
<accession>A0A8J8WFJ4</accession>
<keyword evidence="2" id="KW-0853">WD repeat</keyword>
<gene>
    <name evidence="7" type="primary">EML1</name>
    <name evidence="7" type="ORF">GWK47_025613</name>
</gene>
<feature type="region of interest" description="Disordered" evidence="6">
    <location>
        <begin position="287"/>
        <end position="318"/>
    </location>
</feature>
<evidence type="ECO:0000256" key="1">
    <source>
        <dbReference type="ARBA" id="ARBA00004245"/>
    </source>
</evidence>
<evidence type="ECO:0000256" key="6">
    <source>
        <dbReference type="SAM" id="MobiDB-lite"/>
    </source>
</evidence>
<feature type="compositionally biased region" description="Low complexity" evidence="6">
    <location>
        <begin position="210"/>
        <end position="226"/>
    </location>
</feature>
<dbReference type="SUPFAM" id="SSF50978">
    <property type="entry name" value="WD40 repeat-like"/>
    <property type="match status" value="1"/>
</dbReference>
<dbReference type="CDD" id="cd21931">
    <property type="entry name" value="TD_EMAP-like"/>
    <property type="match status" value="1"/>
</dbReference>
<dbReference type="OrthoDB" id="47802at2759"/>
<dbReference type="PANTHER" id="PTHR13720:SF50">
    <property type="entry name" value="ECHINODERM MICROTUBULE-ASSOCIATED PROTEIN-LIKE 2"/>
    <property type="match status" value="1"/>
</dbReference>
<feature type="compositionally biased region" description="Polar residues" evidence="6">
    <location>
        <begin position="300"/>
        <end position="314"/>
    </location>
</feature>
<evidence type="ECO:0000313" key="7">
    <source>
        <dbReference type="EMBL" id="KAG0700300.1"/>
    </source>
</evidence>
<dbReference type="InterPro" id="IPR005108">
    <property type="entry name" value="HELP"/>
</dbReference>
<evidence type="ECO:0000256" key="3">
    <source>
        <dbReference type="ARBA" id="ARBA00022737"/>
    </source>
</evidence>
<feature type="compositionally biased region" description="Polar residues" evidence="6">
    <location>
        <begin position="258"/>
        <end position="272"/>
    </location>
</feature>
<protein>
    <submittedName>
        <fullName evidence="7">Echinoderm microtubule-associated protein-like 1</fullName>
    </submittedName>
</protein>
<proteinExistence type="predicted"/>
<evidence type="ECO:0000256" key="4">
    <source>
        <dbReference type="ARBA" id="ARBA00023212"/>
    </source>
</evidence>
<keyword evidence="4" id="KW-0963">Cytoplasm</keyword>
<dbReference type="GO" id="GO:0072686">
    <property type="term" value="C:mitotic spindle"/>
    <property type="evidence" value="ECO:0007669"/>
    <property type="project" value="TreeGrafter"/>
</dbReference>
<feature type="region of interest" description="Disordered" evidence="6">
    <location>
        <begin position="49"/>
        <end position="69"/>
    </location>
</feature>
<dbReference type="Pfam" id="PF03451">
    <property type="entry name" value="HELP"/>
    <property type="match status" value="1"/>
</dbReference>
<evidence type="ECO:0000313" key="8">
    <source>
        <dbReference type="Proteomes" id="UP000770661"/>
    </source>
</evidence>
<feature type="compositionally biased region" description="Polar residues" evidence="6">
    <location>
        <begin position="186"/>
        <end position="200"/>
    </location>
</feature>
<dbReference type="InterPro" id="IPR049813">
    <property type="entry name" value="Elp-1-like_TD"/>
</dbReference>
<dbReference type="PANTHER" id="PTHR13720">
    <property type="entry name" value="WD-40 REPEAT PROTEIN"/>
    <property type="match status" value="1"/>
</dbReference>
<comment type="caution">
    <text evidence="7">The sequence shown here is derived from an EMBL/GenBank/DDBJ whole genome shotgun (WGS) entry which is preliminary data.</text>
</comment>
<evidence type="ECO:0000256" key="5">
    <source>
        <dbReference type="SAM" id="Coils"/>
    </source>
</evidence>
<dbReference type="InterPro" id="IPR015943">
    <property type="entry name" value="WD40/YVTN_repeat-like_dom_sf"/>
</dbReference>
<dbReference type="EMBL" id="JACEEZ010025491">
    <property type="protein sequence ID" value="KAG0700300.1"/>
    <property type="molecule type" value="Genomic_DNA"/>
</dbReference>
<dbReference type="Proteomes" id="UP000770661">
    <property type="component" value="Unassembled WGS sequence"/>
</dbReference>
<dbReference type="GO" id="GO:0008017">
    <property type="term" value="F:microtubule binding"/>
    <property type="evidence" value="ECO:0007669"/>
    <property type="project" value="TreeGrafter"/>
</dbReference>
<name>A0A8J8WFJ4_CHIOP</name>
<dbReference type="GO" id="GO:0000226">
    <property type="term" value="P:microtubule cytoskeleton organization"/>
    <property type="evidence" value="ECO:0007669"/>
    <property type="project" value="TreeGrafter"/>
</dbReference>
<feature type="compositionally biased region" description="Basic residues" evidence="6">
    <location>
        <begin position="244"/>
        <end position="255"/>
    </location>
</feature>
<feature type="region of interest" description="Disordered" evidence="6">
    <location>
        <begin position="150"/>
        <end position="272"/>
    </location>
</feature>
<organism evidence="7 8">
    <name type="scientific">Chionoecetes opilio</name>
    <name type="common">Atlantic snow crab</name>
    <name type="synonym">Cancer opilio</name>
    <dbReference type="NCBI Taxonomy" id="41210"/>
    <lineage>
        <taxon>Eukaryota</taxon>
        <taxon>Metazoa</taxon>
        <taxon>Ecdysozoa</taxon>
        <taxon>Arthropoda</taxon>
        <taxon>Crustacea</taxon>
        <taxon>Multicrustacea</taxon>
        <taxon>Malacostraca</taxon>
        <taxon>Eumalacostraca</taxon>
        <taxon>Eucarida</taxon>
        <taxon>Decapoda</taxon>
        <taxon>Pleocyemata</taxon>
        <taxon>Brachyura</taxon>
        <taxon>Eubrachyura</taxon>
        <taxon>Majoidea</taxon>
        <taxon>Majidae</taxon>
        <taxon>Chionoecetes</taxon>
    </lineage>
</organism>
<dbReference type="AlphaFoldDB" id="A0A8J8WFJ4"/>
<keyword evidence="5" id="KW-0175">Coiled coil</keyword>
<dbReference type="InterPro" id="IPR036322">
    <property type="entry name" value="WD40_repeat_dom_sf"/>
</dbReference>
<feature type="compositionally biased region" description="Polar residues" evidence="6">
    <location>
        <begin position="233"/>
        <end position="243"/>
    </location>
</feature>
<dbReference type="InterPro" id="IPR050630">
    <property type="entry name" value="WD_repeat_EMAP"/>
</dbReference>